<comment type="caution">
    <text evidence="1">The sequence shown here is derived from an EMBL/GenBank/DDBJ whole genome shotgun (WGS) entry which is preliminary data.</text>
</comment>
<accession>A0A8J2VAG1</accession>
<reference evidence="1" key="2">
    <citation type="submission" date="2020-09" db="EMBL/GenBank/DDBJ databases">
        <authorList>
            <person name="Sun Q."/>
            <person name="Zhou Y."/>
        </authorList>
    </citation>
    <scope>NUCLEOTIDE SEQUENCE</scope>
    <source>
        <strain evidence="1">CGMCC 1.12924</strain>
    </source>
</reference>
<dbReference type="Proteomes" id="UP000652231">
    <property type="component" value="Unassembled WGS sequence"/>
</dbReference>
<dbReference type="AlphaFoldDB" id="A0A8J2VAG1"/>
<evidence type="ECO:0000313" key="2">
    <source>
        <dbReference type="Proteomes" id="UP000652231"/>
    </source>
</evidence>
<gene>
    <name evidence="1" type="ORF">GCM10011312_14460</name>
</gene>
<protein>
    <submittedName>
        <fullName evidence="1">Uncharacterized protein</fullName>
    </submittedName>
</protein>
<reference evidence="1" key="1">
    <citation type="journal article" date="2014" name="Int. J. Syst. Evol. Microbiol.">
        <title>Complete genome sequence of Corynebacterium casei LMG S-19264T (=DSM 44701T), isolated from a smear-ripened cheese.</title>
        <authorList>
            <consortium name="US DOE Joint Genome Institute (JGI-PGF)"/>
            <person name="Walter F."/>
            <person name="Albersmeier A."/>
            <person name="Kalinowski J."/>
            <person name="Ruckert C."/>
        </authorList>
    </citation>
    <scope>NUCLEOTIDE SEQUENCE</scope>
    <source>
        <strain evidence="1">CGMCC 1.12924</strain>
    </source>
</reference>
<organism evidence="1 2">
    <name type="scientific">Planktosalinus lacus</name>
    <dbReference type="NCBI Taxonomy" id="1526573"/>
    <lineage>
        <taxon>Bacteria</taxon>
        <taxon>Pseudomonadati</taxon>
        <taxon>Bacteroidota</taxon>
        <taxon>Flavobacteriia</taxon>
        <taxon>Flavobacteriales</taxon>
        <taxon>Flavobacteriaceae</taxon>
        <taxon>Planktosalinus</taxon>
    </lineage>
</organism>
<proteinExistence type="predicted"/>
<sequence>MLAISCNDMKKEQEAETVLETDTTTIVGEALIDKNDPSIWIYDFESDIPVRNRRVQKGVFTPNQWIDFLNSQNEKVHLEFLKHSRDTLFVSIPESNFLTQQMGSTGADGYLSVATFTLTESENVNYVQFDFEEGDHAFPGTYSRQFYVDRNKERFQ</sequence>
<name>A0A8J2VAG1_9FLAO</name>
<keyword evidence="2" id="KW-1185">Reference proteome</keyword>
<evidence type="ECO:0000313" key="1">
    <source>
        <dbReference type="EMBL" id="GGD91761.1"/>
    </source>
</evidence>
<dbReference type="EMBL" id="BMGK01000005">
    <property type="protein sequence ID" value="GGD91761.1"/>
    <property type="molecule type" value="Genomic_DNA"/>
</dbReference>